<dbReference type="GO" id="GO:0008270">
    <property type="term" value="F:zinc ion binding"/>
    <property type="evidence" value="ECO:0007669"/>
    <property type="project" value="UniProtKB-KW"/>
</dbReference>
<sequence length="290" mass="32687">MAMATENRSTVTAGIKQFDGKGFYAWKIRIRAALDELGVLKVISDDYGNMSEKTFVSANRKAKNVIIQNLHDRILHSVFDKENAKDIMDCLEKTYARSGLSEQIELKGKLNNMKFNKSGSLTTYFEEFDKVVTDLANAGSNLPDQELVAILLGGMPRSYNSVTASLDILFSSEKEVDIHFVKNKLLLEESRQRKQGYERPSSAFMGQTSQRGRGNPRRFQDRRGTNTNTFPYKCYRCFEIGHKRSDCPQNSTQEKPRSGGSLTRSFESKSTPSETTQRHTAPSTAHVEAD</sequence>
<evidence type="ECO:0000259" key="3">
    <source>
        <dbReference type="PROSITE" id="PS50158"/>
    </source>
</evidence>
<dbReference type="SMART" id="SM00343">
    <property type="entry name" value="ZnF_C2HC"/>
    <property type="match status" value="1"/>
</dbReference>
<reference evidence="4" key="2">
    <citation type="submission" date="2014-07" db="EMBL/GenBank/DDBJ databases">
        <authorList>
            <person name="Hull J."/>
        </authorList>
    </citation>
    <scope>NUCLEOTIDE SEQUENCE</scope>
</reference>
<proteinExistence type="predicted"/>
<protein>
    <submittedName>
        <fullName evidence="4">Copia protein</fullName>
    </submittedName>
</protein>
<dbReference type="SUPFAM" id="SSF57756">
    <property type="entry name" value="Retrovirus zinc finger-like domains"/>
    <property type="match status" value="1"/>
</dbReference>
<dbReference type="PROSITE" id="PS50158">
    <property type="entry name" value="ZF_CCHC"/>
    <property type="match status" value="1"/>
</dbReference>
<feature type="non-terminal residue" evidence="4">
    <location>
        <position position="290"/>
    </location>
</feature>
<dbReference type="Gene3D" id="4.10.60.10">
    <property type="entry name" value="Zinc finger, CCHC-type"/>
    <property type="match status" value="1"/>
</dbReference>
<feature type="compositionally biased region" description="Polar residues" evidence="2">
    <location>
        <begin position="260"/>
        <end position="283"/>
    </location>
</feature>
<name>A0A0A9WTZ7_LYGHE</name>
<organism evidence="4">
    <name type="scientific">Lygus hesperus</name>
    <name type="common">Western plant bug</name>
    <dbReference type="NCBI Taxonomy" id="30085"/>
    <lineage>
        <taxon>Eukaryota</taxon>
        <taxon>Metazoa</taxon>
        <taxon>Ecdysozoa</taxon>
        <taxon>Arthropoda</taxon>
        <taxon>Hexapoda</taxon>
        <taxon>Insecta</taxon>
        <taxon>Pterygota</taxon>
        <taxon>Neoptera</taxon>
        <taxon>Paraneoptera</taxon>
        <taxon>Hemiptera</taxon>
        <taxon>Heteroptera</taxon>
        <taxon>Panheteroptera</taxon>
        <taxon>Cimicomorpha</taxon>
        <taxon>Miridae</taxon>
        <taxon>Mirini</taxon>
        <taxon>Lygus</taxon>
    </lineage>
</organism>
<keyword evidence="1" id="KW-0479">Metal-binding</keyword>
<keyword evidence="1" id="KW-0863">Zinc-finger</keyword>
<evidence type="ECO:0000256" key="1">
    <source>
        <dbReference type="PROSITE-ProRule" id="PRU00047"/>
    </source>
</evidence>
<reference evidence="4" key="1">
    <citation type="journal article" date="2014" name="PLoS ONE">
        <title>Transcriptome-Based Identification of ABC Transporters in the Western Tarnished Plant Bug Lygus hesperus.</title>
        <authorList>
            <person name="Hull J.J."/>
            <person name="Chaney K."/>
            <person name="Geib S.M."/>
            <person name="Fabrick J.A."/>
            <person name="Brent C.S."/>
            <person name="Walsh D."/>
            <person name="Lavine L.C."/>
        </authorList>
    </citation>
    <scope>NUCLEOTIDE SEQUENCE</scope>
</reference>
<dbReference type="EMBL" id="GBHO01033641">
    <property type="protein sequence ID" value="JAG09963.1"/>
    <property type="molecule type" value="Transcribed_RNA"/>
</dbReference>
<dbReference type="PANTHER" id="PTHR47481:SF31">
    <property type="entry name" value="OS01G0873500 PROTEIN"/>
    <property type="match status" value="1"/>
</dbReference>
<accession>A0A0A9WTZ7</accession>
<keyword evidence="1" id="KW-0862">Zinc</keyword>
<evidence type="ECO:0000256" key="2">
    <source>
        <dbReference type="SAM" id="MobiDB-lite"/>
    </source>
</evidence>
<feature type="domain" description="CCHC-type" evidence="3">
    <location>
        <begin position="233"/>
        <end position="249"/>
    </location>
</feature>
<dbReference type="InterPro" id="IPR001878">
    <property type="entry name" value="Znf_CCHC"/>
</dbReference>
<feature type="region of interest" description="Disordered" evidence="2">
    <location>
        <begin position="192"/>
        <end position="226"/>
    </location>
</feature>
<dbReference type="InterPro" id="IPR036875">
    <property type="entry name" value="Znf_CCHC_sf"/>
</dbReference>
<dbReference type="AlphaFoldDB" id="A0A0A9WTZ7"/>
<dbReference type="PANTHER" id="PTHR47481">
    <property type="match status" value="1"/>
</dbReference>
<evidence type="ECO:0000313" key="4">
    <source>
        <dbReference type="EMBL" id="JAG09963.1"/>
    </source>
</evidence>
<feature type="region of interest" description="Disordered" evidence="2">
    <location>
        <begin position="245"/>
        <end position="290"/>
    </location>
</feature>
<dbReference type="GO" id="GO:0003676">
    <property type="term" value="F:nucleic acid binding"/>
    <property type="evidence" value="ECO:0007669"/>
    <property type="project" value="InterPro"/>
</dbReference>
<gene>
    <name evidence="4" type="primary">GIP_160</name>
    <name evidence="4" type="ORF">CM83_59805</name>
</gene>
<dbReference type="Pfam" id="PF14223">
    <property type="entry name" value="Retrotran_gag_2"/>
    <property type="match status" value="1"/>
</dbReference>